<protein>
    <submittedName>
        <fullName evidence="1">Uncharacterized protein</fullName>
    </submittedName>
</protein>
<dbReference type="EMBL" id="PCVY01000054">
    <property type="protein sequence ID" value="PIQ86005.1"/>
    <property type="molecule type" value="Genomic_DNA"/>
</dbReference>
<gene>
    <name evidence="1" type="ORF">COV74_06460</name>
</gene>
<dbReference type="AlphaFoldDB" id="A0A2H0LR99"/>
<reference evidence="1 2" key="1">
    <citation type="submission" date="2017-09" db="EMBL/GenBank/DDBJ databases">
        <title>Depth-based differentiation of microbial function through sediment-hosted aquifers and enrichment of novel symbionts in the deep terrestrial subsurface.</title>
        <authorList>
            <person name="Probst A.J."/>
            <person name="Ladd B."/>
            <person name="Jarett J.K."/>
            <person name="Geller-Mcgrath D.E."/>
            <person name="Sieber C.M."/>
            <person name="Emerson J.B."/>
            <person name="Anantharaman K."/>
            <person name="Thomas B.C."/>
            <person name="Malmstrom R."/>
            <person name="Stieglmeier M."/>
            <person name="Klingl A."/>
            <person name="Woyke T."/>
            <person name="Ryan C.M."/>
            <person name="Banfield J.F."/>
        </authorList>
    </citation>
    <scope>NUCLEOTIDE SEQUENCE [LARGE SCALE GENOMIC DNA]</scope>
    <source>
        <strain evidence="1">CG11_big_fil_rev_8_21_14_0_20_45_26</strain>
    </source>
</reference>
<name>A0A2H0LR99_9BACT</name>
<proteinExistence type="predicted"/>
<dbReference type="Proteomes" id="UP000230859">
    <property type="component" value="Unassembled WGS sequence"/>
</dbReference>
<organism evidence="1 2">
    <name type="scientific">Candidatus Abzuiibacterium crystallinum</name>
    <dbReference type="NCBI Taxonomy" id="1974748"/>
    <lineage>
        <taxon>Bacteria</taxon>
        <taxon>Pseudomonadati</taxon>
        <taxon>Candidatus Omnitrophota</taxon>
        <taxon>Candidatus Abzuiibacterium</taxon>
    </lineage>
</organism>
<evidence type="ECO:0000313" key="1">
    <source>
        <dbReference type="EMBL" id="PIQ86005.1"/>
    </source>
</evidence>
<accession>A0A2H0LR99</accession>
<sequence length="88" mass="10489">MKLKKQRIIPAEIHTSPMSDSEIKELVARFVKQYLELECRCFMCRDIIKKIEQSQMLSEGDRYHMSVCLPSLKRLREKNEMSIKEKTI</sequence>
<comment type="caution">
    <text evidence="1">The sequence shown here is derived from an EMBL/GenBank/DDBJ whole genome shotgun (WGS) entry which is preliminary data.</text>
</comment>
<evidence type="ECO:0000313" key="2">
    <source>
        <dbReference type="Proteomes" id="UP000230859"/>
    </source>
</evidence>